<proteinExistence type="predicted"/>
<evidence type="ECO:0000313" key="2">
    <source>
        <dbReference type="EMBL" id="QGS51796.1"/>
    </source>
</evidence>
<dbReference type="Proteomes" id="UP000424468">
    <property type="component" value="Chromosome"/>
</dbReference>
<feature type="region of interest" description="Disordered" evidence="1">
    <location>
        <begin position="407"/>
        <end position="436"/>
    </location>
</feature>
<feature type="compositionally biased region" description="Low complexity" evidence="1">
    <location>
        <begin position="411"/>
        <end position="425"/>
    </location>
</feature>
<name>A0A6I6C7M6_9MOLU</name>
<keyword evidence="3" id="KW-1185">Reference proteome</keyword>
<gene>
    <name evidence="2" type="ORF">STABA_v1c04330</name>
</gene>
<dbReference type="KEGG" id="stab:STABA_v1c04330"/>
<reference evidence="2 3" key="1">
    <citation type="submission" date="2019-11" db="EMBL/GenBank/DDBJ databases">
        <title>Complete genome sequence of Spiroplasma tabanidicola TAUS-1 (DSM 22603).</title>
        <authorList>
            <person name="Huang C.-T."/>
            <person name="Lin Y.-C."/>
            <person name="Kuo C.-H."/>
        </authorList>
    </citation>
    <scope>NUCLEOTIDE SEQUENCE [LARGE SCALE GENOMIC DNA]</scope>
    <source>
        <strain evidence="2 3">TAUS-1</strain>
    </source>
</reference>
<organism evidence="2 3">
    <name type="scientific">Spiroplasma tabanidicola</name>
    <dbReference type="NCBI Taxonomy" id="324079"/>
    <lineage>
        <taxon>Bacteria</taxon>
        <taxon>Bacillati</taxon>
        <taxon>Mycoplasmatota</taxon>
        <taxon>Mollicutes</taxon>
        <taxon>Entomoplasmatales</taxon>
        <taxon>Spiroplasmataceae</taxon>
        <taxon>Spiroplasma</taxon>
    </lineage>
</organism>
<dbReference type="RefSeq" id="WP_156006119.1">
    <property type="nucleotide sequence ID" value="NZ_CP046276.1"/>
</dbReference>
<sequence>MAKELKTSEKDFNLISDKTKTRIKGLMEKRLTTQTVALFAQEYETYDFDIRSEIIDFIVFLLDKAQQELEDNDSRRKDEWDQRAFERRRLDFIEKQTKVKTIQAALKTDHSILNKFDFSSQQSKVEEKKPIKSVKQTNVKTINLEKQNTSVDSNKKLKKETIASSIEKRIREAALREQKEAAAEKARLEKEKKEAAELKAKLEKEKKEAAELKFRKEKEKKAVEEKARKEKEKKEAEEKKKVDAEKKAKNNLKAQSNSVFKPKEEKEKEKVDKKPAVLTQRDYEKEQAEKEKLWKELYGKSRVQTQEAKRPSTSSFAPSPKNTDKTPLIKEESFVNFRLYGHTYPIDELTDPKHKLYVFWNTIKNKYKSGNISVWLKEQSKFKNWWIYKKRLKAAKKANKMQTNNAISKLNNNDINQKKFNNNIKLQENTKDNNVE</sequence>
<accession>A0A6I6C7M6</accession>
<dbReference type="AlphaFoldDB" id="A0A6I6C7M6"/>
<feature type="compositionally biased region" description="Basic and acidic residues" evidence="1">
    <location>
        <begin position="210"/>
        <end position="248"/>
    </location>
</feature>
<evidence type="ECO:0000256" key="1">
    <source>
        <dbReference type="SAM" id="MobiDB-lite"/>
    </source>
</evidence>
<evidence type="ECO:0000313" key="3">
    <source>
        <dbReference type="Proteomes" id="UP000424468"/>
    </source>
</evidence>
<feature type="region of interest" description="Disordered" evidence="1">
    <location>
        <begin position="176"/>
        <end position="196"/>
    </location>
</feature>
<dbReference type="OrthoDB" id="389305at2"/>
<feature type="compositionally biased region" description="Basic and acidic residues" evidence="1">
    <location>
        <begin position="261"/>
        <end position="273"/>
    </location>
</feature>
<feature type="region of interest" description="Disordered" evidence="1">
    <location>
        <begin position="210"/>
        <end position="273"/>
    </location>
</feature>
<protein>
    <submittedName>
        <fullName evidence="2">Uncharacterized protein</fullName>
    </submittedName>
</protein>
<feature type="region of interest" description="Disordered" evidence="1">
    <location>
        <begin position="304"/>
        <end position="325"/>
    </location>
</feature>
<feature type="compositionally biased region" description="Polar residues" evidence="1">
    <location>
        <begin position="304"/>
        <end position="321"/>
    </location>
</feature>
<dbReference type="EMBL" id="CP046276">
    <property type="protein sequence ID" value="QGS51796.1"/>
    <property type="molecule type" value="Genomic_DNA"/>
</dbReference>